<organism evidence="7 8">
    <name type="scientific">Lipomyces tetrasporus</name>
    <dbReference type="NCBI Taxonomy" id="54092"/>
    <lineage>
        <taxon>Eukaryota</taxon>
        <taxon>Fungi</taxon>
        <taxon>Dikarya</taxon>
        <taxon>Ascomycota</taxon>
        <taxon>Saccharomycotina</taxon>
        <taxon>Lipomycetes</taxon>
        <taxon>Lipomycetales</taxon>
        <taxon>Lipomycetaceae</taxon>
        <taxon>Lipomyces</taxon>
    </lineage>
</organism>
<evidence type="ECO:0000256" key="4">
    <source>
        <dbReference type="ARBA" id="ARBA00015601"/>
    </source>
</evidence>
<dbReference type="GO" id="GO:0008430">
    <property type="term" value="F:selenium binding"/>
    <property type="evidence" value="ECO:0007669"/>
    <property type="project" value="InterPro"/>
</dbReference>
<dbReference type="InterPro" id="IPR008826">
    <property type="entry name" value="Se-bd"/>
</dbReference>
<dbReference type="PANTHER" id="PTHR23300">
    <property type="entry name" value="METHANETHIOL OXIDASE"/>
    <property type="match status" value="1"/>
</dbReference>
<dbReference type="EMBL" id="JARPMG010000003">
    <property type="protein sequence ID" value="KAJ8101653.1"/>
    <property type="molecule type" value="Genomic_DNA"/>
</dbReference>
<evidence type="ECO:0000256" key="6">
    <source>
        <dbReference type="ARBA" id="ARBA00047539"/>
    </source>
</evidence>
<dbReference type="GeneID" id="80885042"/>
<dbReference type="EC" id="1.8.3.4" evidence="3"/>
<dbReference type="GO" id="GO:0018549">
    <property type="term" value="F:methanethiol oxidase activity"/>
    <property type="evidence" value="ECO:0007669"/>
    <property type="project" value="UniProtKB-EC"/>
</dbReference>
<evidence type="ECO:0000256" key="3">
    <source>
        <dbReference type="ARBA" id="ARBA00012510"/>
    </source>
</evidence>
<name>A0AAD7QUB8_9ASCO</name>
<sequence length="472" mass="52025">MDQTFYRTAADAIAAPPEQVAYVVAFDRAGQKNDAMTVIDVKPGSKTYSRVIGWTDTAASGDELHHFGWNACSSAYKHGGHNMHGLQRRYLLVPGLRSSNIYVFDVGPDPRNPKLVKTIDGKTLSKKASYSRPHTTHCGPDGVFLTCLGGAEGDDDGPGGVALLDHNTFDVVGAWETERGPQHFHYDAWWHLNQNVLISSEWGSPSMIEKGMVPELLLANKYGHAIHFWDLAAGKHFQRVDLGEEHQMALEVRPSHDPEATWGFVSVVISTKDLSAAVFRWFRDGNTWKAEKVISIPAEPADPDLLPPALKPFGAVPPFITDIDLSVDDKFLYVSCWATGDFKQYDVSDPAHPVEVGSVRIGGIVSRAAHPAKPDMPLAGGPQMVEISRDGKRVYITNSLYGSWDDQFYPDGVGAWMVKLDVNPDGGITFDKDFFPHGEEFRGLRVHQIRLQGGDASTDSYCYRQSDESGKL</sequence>
<gene>
    <name evidence="7" type="ORF">POJ06DRAFT_280412</name>
</gene>
<comment type="pathway">
    <text evidence="1">Organosulfur degradation.</text>
</comment>
<keyword evidence="5" id="KW-0711">Selenium</keyword>
<comment type="catalytic activity">
    <reaction evidence="6">
        <text>methanethiol + O2 + H2O = hydrogen sulfide + formaldehyde + H2O2 + H(+)</text>
        <dbReference type="Rhea" id="RHEA:11812"/>
        <dbReference type="ChEBI" id="CHEBI:15377"/>
        <dbReference type="ChEBI" id="CHEBI:15378"/>
        <dbReference type="ChEBI" id="CHEBI:15379"/>
        <dbReference type="ChEBI" id="CHEBI:16007"/>
        <dbReference type="ChEBI" id="CHEBI:16240"/>
        <dbReference type="ChEBI" id="CHEBI:16842"/>
        <dbReference type="ChEBI" id="CHEBI:29919"/>
        <dbReference type="EC" id="1.8.3.4"/>
    </reaction>
</comment>
<evidence type="ECO:0000256" key="2">
    <source>
        <dbReference type="ARBA" id="ARBA00005606"/>
    </source>
</evidence>
<evidence type="ECO:0000256" key="1">
    <source>
        <dbReference type="ARBA" id="ARBA00005177"/>
    </source>
</evidence>
<dbReference type="InterPro" id="IPR015943">
    <property type="entry name" value="WD40/YVTN_repeat-like_dom_sf"/>
</dbReference>
<dbReference type="SUPFAM" id="SSF75011">
    <property type="entry name" value="3-carboxy-cis,cis-mucoante lactonizing enzyme"/>
    <property type="match status" value="1"/>
</dbReference>
<comment type="caution">
    <text evidence="7">The sequence shown here is derived from an EMBL/GenBank/DDBJ whole genome shotgun (WGS) entry which is preliminary data.</text>
</comment>
<proteinExistence type="inferred from homology"/>
<dbReference type="RefSeq" id="XP_056045103.1">
    <property type="nucleotide sequence ID" value="XM_056189876.1"/>
</dbReference>
<dbReference type="Proteomes" id="UP001217417">
    <property type="component" value="Unassembled WGS sequence"/>
</dbReference>
<evidence type="ECO:0000313" key="8">
    <source>
        <dbReference type="Proteomes" id="UP001217417"/>
    </source>
</evidence>
<dbReference type="Pfam" id="PF05694">
    <property type="entry name" value="SBP56"/>
    <property type="match status" value="1"/>
</dbReference>
<reference evidence="7" key="1">
    <citation type="submission" date="2023-03" db="EMBL/GenBank/DDBJ databases">
        <title>Near-Complete genome sequence of Lipomyces tetrasporous NRRL Y-64009, an oleaginous yeast capable of growing on lignocellulosic hydrolysates.</title>
        <authorList>
            <consortium name="Lawrence Berkeley National Laboratory"/>
            <person name="Jagtap S.S."/>
            <person name="Liu J.-J."/>
            <person name="Walukiewicz H.E."/>
            <person name="Pangilinan J."/>
            <person name="Lipzen A."/>
            <person name="Ahrendt S."/>
            <person name="Koriabine M."/>
            <person name="Cobaugh K."/>
            <person name="Salamov A."/>
            <person name="Yoshinaga Y."/>
            <person name="Ng V."/>
            <person name="Daum C."/>
            <person name="Grigoriev I.V."/>
            <person name="Slininger P.J."/>
            <person name="Dien B.S."/>
            <person name="Jin Y.-S."/>
            <person name="Rao C.V."/>
        </authorList>
    </citation>
    <scope>NUCLEOTIDE SEQUENCE</scope>
    <source>
        <strain evidence="7">NRRL Y-64009</strain>
    </source>
</reference>
<protein>
    <recommendedName>
        <fullName evidence="4">Methanethiol oxidase</fullName>
        <ecNumber evidence="3">1.8.3.4</ecNumber>
    </recommendedName>
</protein>
<keyword evidence="8" id="KW-1185">Reference proteome</keyword>
<dbReference type="Gene3D" id="2.130.10.10">
    <property type="entry name" value="YVTN repeat-like/Quinoprotein amine dehydrogenase"/>
    <property type="match status" value="1"/>
</dbReference>
<comment type="similarity">
    <text evidence="2">Belongs to the selenium-binding protein family.</text>
</comment>
<evidence type="ECO:0000256" key="5">
    <source>
        <dbReference type="ARBA" id="ARBA00023266"/>
    </source>
</evidence>
<dbReference type="PANTHER" id="PTHR23300:SF0">
    <property type="entry name" value="METHANETHIOL OXIDASE"/>
    <property type="match status" value="1"/>
</dbReference>
<dbReference type="AlphaFoldDB" id="A0AAD7QUB8"/>
<accession>A0AAD7QUB8</accession>
<evidence type="ECO:0000313" key="7">
    <source>
        <dbReference type="EMBL" id="KAJ8101653.1"/>
    </source>
</evidence>